<sequence>MSNYTSNYYFKVAVKDWKVSEAIQKYREELKEKPLAEILSSMLDDLQKLLQERKTLQYSIKSEISKIKDFQTTVETEQELRLGSGKHEQTTTINHTLGKIADSWTSVGDVHQKINIKTSSPGPSVSSGIKRKERQEETIIDMRKDKKQYKFIPVMKPSISMNKPRVISSDQETLSDIVEIKINELSLAPVSENTLHYFNKNIGEQEVNACLSDLPKAKTFLKSALEQELENLPSWLWSQKLDFTKEEENEKKLVQTMKLVLTDFYATCLRPQPTPPLNERTPFCEHVIPLIKYSNAVYQLLRVQWAEKSIDANKFIGICMPGEGPIPKKLADGIGKGVLDNKERLIVESSGETDDAHTIEDSLKIVECSIQCLKMDMISNKLASFKTFQKRQILALHYVGDKLSLTSTNILKNGRYSHVLLRSAIIPRTWHDRYNWIKVFELVVKMNNILKEQEILTQVLLEENSSGETEKSNTIKYFRANNQDST</sequence>
<dbReference type="AlphaFoldDB" id="A0A8H7RTG9"/>
<dbReference type="Proteomes" id="UP000646827">
    <property type="component" value="Unassembled WGS sequence"/>
</dbReference>
<keyword evidence="2" id="KW-1185">Reference proteome</keyword>
<gene>
    <name evidence="1" type="ORF">INT45_010796</name>
</gene>
<protein>
    <submittedName>
        <fullName evidence="1">Uncharacterized protein</fullName>
    </submittedName>
</protein>
<comment type="caution">
    <text evidence="1">The sequence shown here is derived from an EMBL/GenBank/DDBJ whole genome shotgun (WGS) entry which is preliminary data.</text>
</comment>
<dbReference type="OrthoDB" id="2280511at2759"/>
<evidence type="ECO:0000313" key="1">
    <source>
        <dbReference type="EMBL" id="KAG2216754.1"/>
    </source>
</evidence>
<organism evidence="1 2">
    <name type="scientific">Circinella minor</name>
    <dbReference type="NCBI Taxonomy" id="1195481"/>
    <lineage>
        <taxon>Eukaryota</taxon>
        <taxon>Fungi</taxon>
        <taxon>Fungi incertae sedis</taxon>
        <taxon>Mucoromycota</taxon>
        <taxon>Mucoromycotina</taxon>
        <taxon>Mucoromycetes</taxon>
        <taxon>Mucorales</taxon>
        <taxon>Lichtheimiaceae</taxon>
        <taxon>Circinella</taxon>
    </lineage>
</organism>
<reference evidence="1 2" key="1">
    <citation type="submission" date="2020-12" db="EMBL/GenBank/DDBJ databases">
        <title>Metabolic potential, ecology and presence of endohyphal bacteria is reflected in genomic diversity of Mucoromycotina.</title>
        <authorList>
            <person name="Muszewska A."/>
            <person name="Okrasinska A."/>
            <person name="Steczkiewicz K."/>
            <person name="Drgas O."/>
            <person name="Orlowska M."/>
            <person name="Perlinska-Lenart U."/>
            <person name="Aleksandrzak-Piekarczyk T."/>
            <person name="Szatraj K."/>
            <person name="Zielenkiewicz U."/>
            <person name="Pilsyk S."/>
            <person name="Malc E."/>
            <person name="Mieczkowski P."/>
            <person name="Kruszewska J.S."/>
            <person name="Biernat P."/>
            <person name="Pawlowska J."/>
        </authorList>
    </citation>
    <scope>NUCLEOTIDE SEQUENCE [LARGE SCALE GENOMIC DNA]</scope>
    <source>
        <strain evidence="1 2">CBS 142.35</strain>
    </source>
</reference>
<dbReference type="EMBL" id="JAEPRB010000363">
    <property type="protein sequence ID" value="KAG2216754.1"/>
    <property type="molecule type" value="Genomic_DNA"/>
</dbReference>
<proteinExistence type="predicted"/>
<evidence type="ECO:0000313" key="2">
    <source>
        <dbReference type="Proteomes" id="UP000646827"/>
    </source>
</evidence>
<name>A0A8H7RTG9_9FUNG</name>
<accession>A0A8H7RTG9</accession>